<protein>
    <recommendedName>
        <fullName evidence="6 7">Ribonuclease P protein component</fullName>
        <shortName evidence="6">RNase P protein</shortName>
        <shortName evidence="6">RNaseP protein</shortName>
        <ecNumber evidence="6 7">3.1.26.5</ecNumber>
    </recommendedName>
    <alternativeName>
        <fullName evidence="6">Protein C5</fullName>
    </alternativeName>
</protein>
<keyword evidence="3 6" id="KW-0255">Endonuclease</keyword>
<sequence>MLAARNRMRRSVEFAATIKHGRRSAHPDLVIHAHRAGAPDSPPGPRIGLVVSKAVGTAVTRHRVSRRLRHVARTVVDELDPADRVVIRARPGCAVSSSAALETQLRAGLTRLTAGCRSRR</sequence>
<reference evidence="8" key="1">
    <citation type="submission" date="2022-08" db="EMBL/GenBank/DDBJ databases">
        <title>Complete genome sequence of 14 non-tuberculosis mycobacteria type-strains.</title>
        <authorList>
            <person name="Igarashi Y."/>
            <person name="Osugi A."/>
            <person name="Mitarai S."/>
        </authorList>
    </citation>
    <scope>NUCLEOTIDE SEQUENCE</scope>
    <source>
        <strain evidence="8">DSM 45575</strain>
    </source>
</reference>
<organism evidence="8 9">
    <name type="scientific">Mycolicibacillus parakoreensis</name>
    <dbReference type="NCBI Taxonomy" id="1069221"/>
    <lineage>
        <taxon>Bacteria</taxon>
        <taxon>Bacillati</taxon>
        <taxon>Actinomycetota</taxon>
        <taxon>Actinomycetes</taxon>
        <taxon>Mycobacteriales</taxon>
        <taxon>Mycobacteriaceae</taxon>
        <taxon>Mycolicibacillus</taxon>
    </lineage>
</organism>
<dbReference type="Gene3D" id="3.30.230.10">
    <property type="match status" value="1"/>
</dbReference>
<comment type="subunit">
    <text evidence="6">Consists of a catalytic RNA component (M1 or rnpB) and a protein subunit.</text>
</comment>
<comment type="function">
    <text evidence="6">RNaseP catalyzes the removal of the 5'-leader sequence from pre-tRNA to produce the mature 5'-terminus. It can also cleave other RNA substrates such as 4.5S RNA. The protein component plays an auxiliary but essential role in vivo by binding to the 5'-leader sequence and broadening the substrate specificity of the ribozyme.</text>
</comment>
<evidence type="ECO:0000313" key="9">
    <source>
        <dbReference type="Proteomes" id="UP001055200"/>
    </source>
</evidence>
<keyword evidence="9" id="KW-1185">Reference proteome</keyword>
<dbReference type="InterPro" id="IPR000100">
    <property type="entry name" value="RNase_P"/>
</dbReference>
<dbReference type="InterPro" id="IPR014721">
    <property type="entry name" value="Ribsml_uS5_D2-typ_fold_subgr"/>
</dbReference>
<dbReference type="PANTHER" id="PTHR33992">
    <property type="entry name" value="RIBONUCLEASE P PROTEIN COMPONENT"/>
    <property type="match status" value="1"/>
</dbReference>
<evidence type="ECO:0000256" key="5">
    <source>
        <dbReference type="ARBA" id="ARBA00022884"/>
    </source>
</evidence>
<name>A0ABY3U1T0_9MYCO</name>
<keyword evidence="5 6" id="KW-0694">RNA-binding</keyword>
<dbReference type="GO" id="GO:0004526">
    <property type="term" value="F:ribonuclease P activity"/>
    <property type="evidence" value="ECO:0007669"/>
    <property type="project" value="UniProtKB-EC"/>
</dbReference>
<evidence type="ECO:0000256" key="7">
    <source>
        <dbReference type="NCBIfam" id="TIGR00188"/>
    </source>
</evidence>
<dbReference type="HAMAP" id="MF_00227">
    <property type="entry name" value="RNase_P"/>
    <property type="match status" value="1"/>
</dbReference>
<comment type="catalytic activity">
    <reaction evidence="6">
        <text>Endonucleolytic cleavage of RNA, removing 5'-extranucleotides from tRNA precursor.</text>
        <dbReference type="EC" id="3.1.26.5"/>
    </reaction>
</comment>
<proteinExistence type="inferred from homology"/>
<dbReference type="RefSeq" id="WP_240171098.1">
    <property type="nucleotide sequence ID" value="NZ_CP092365.1"/>
</dbReference>
<accession>A0ABY3U1T0</accession>
<keyword evidence="4 6" id="KW-0378">Hydrolase</keyword>
<dbReference type="EMBL" id="CP092365">
    <property type="protein sequence ID" value="ULN52828.1"/>
    <property type="molecule type" value="Genomic_DNA"/>
</dbReference>
<dbReference type="EC" id="3.1.26.5" evidence="6 7"/>
<evidence type="ECO:0000256" key="6">
    <source>
        <dbReference type="HAMAP-Rule" id="MF_00227"/>
    </source>
</evidence>
<evidence type="ECO:0000256" key="3">
    <source>
        <dbReference type="ARBA" id="ARBA00022759"/>
    </source>
</evidence>
<dbReference type="Pfam" id="PF00825">
    <property type="entry name" value="Ribonuclease_P"/>
    <property type="match status" value="1"/>
</dbReference>
<dbReference type="Proteomes" id="UP001055200">
    <property type="component" value="Chromosome"/>
</dbReference>
<evidence type="ECO:0000256" key="4">
    <source>
        <dbReference type="ARBA" id="ARBA00022801"/>
    </source>
</evidence>
<dbReference type="NCBIfam" id="TIGR00188">
    <property type="entry name" value="rnpA"/>
    <property type="match status" value="1"/>
</dbReference>
<evidence type="ECO:0000256" key="1">
    <source>
        <dbReference type="ARBA" id="ARBA00022694"/>
    </source>
</evidence>
<dbReference type="PANTHER" id="PTHR33992:SF1">
    <property type="entry name" value="RIBONUCLEASE P PROTEIN COMPONENT"/>
    <property type="match status" value="1"/>
</dbReference>
<comment type="similarity">
    <text evidence="6">Belongs to the RnpA family.</text>
</comment>
<dbReference type="InterPro" id="IPR020568">
    <property type="entry name" value="Ribosomal_Su5_D2-typ_SF"/>
</dbReference>
<dbReference type="SUPFAM" id="SSF54211">
    <property type="entry name" value="Ribosomal protein S5 domain 2-like"/>
    <property type="match status" value="1"/>
</dbReference>
<gene>
    <name evidence="6 8" type="primary">rnpA</name>
    <name evidence="8" type="ORF">MIU77_18800</name>
</gene>
<evidence type="ECO:0000313" key="8">
    <source>
        <dbReference type="EMBL" id="ULN52828.1"/>
    </source>
</evidence>
<keyword evidence="1 6" id="KW-0819">tRNA processing</keyword>
<evidence type="ECO:0000256" key="2">
    <source>
        <dbReference type="ARBA" id="ARBA00022722"/>
    </source>
</evidence>
<keyword evidence="2 6" id="KW-0540">Nuclease</keyword>